<feature type="transmembrane region" description="Helical" evidence="6">
    <location>
        <begin position="80"/>
        <end position="104"/>
    </location>
</feature>
<keyword evidence="4 6" id="KW-1133">Transmembrane helix</keyword>
<evidence type="ECO:0000256" key="2">
    <source>
        <dbReference type="ARBA" id="ARBA00007362"/>
    </source>
</evidence>
<feature type="transmembrane region" description="Helical" evidence="6">
    <location>
        <begin position="224"/>
        <end position="246"/>
    </location>
</feature>
<name>A0ABS4D7G6_9CHLR</name>
<dbReference type="EMBL" id="SIJK02000008">
    <property type="protein sequence ID" value="MBP1465371.1"/>
    <property type="molecule type" value="Genomic_DNA"/>
</dbReference>
<feature type="transmembrane region" description="Helical" evidence="6">
    <location>
        <begin position="258"/>
        <end position="275"/>
    </location>
</feature>
<feature type="domain" description="EamA" evidence="7">
    <location>
        <begin position="22"/>
        <end position="151"/>
    </location>
</feature>
<keyword evidence="3 6" id="KW-0812">Transmembrane</keyword>
<sequence length="300" mass="32618">MQATTPVEPGVRHLSVPVYTSLALTFSFLWSTGFIAVAFALRSSPPLFLMGLRFVLSGGVLLLIVIFLRRSLPRTLRDWLRLGVLGILSFAFFFGFTATALQGITAGTGAVLASTNPLMLAFVAPFLLGERLGLQKFFGLALAFVSVVFLMSARMGTGESPFHMALVLVANISMVAGTILFKRWALPYDLAGMNAIQLLVGGVALLIPSFLWEPVDQVIWDTNFIVALIYMCIMLSWVTMLLYLFLVRHGDASRANTFLFLTPVFGLVLGALLLGDPLRPIDALGATGVALGIWLVMRSR</sequence>
<evidence type="ECO:0000256" key="5">
    <source>
        <dbReference type="ARBA" id="ARBA00023136"/>
    </source>
</evidence>
<evidence type="ECO:0000256" key="3">
    <source>
        <dbReference type="ARBA" id="ARBA00022692"/>
    </source>
</evidence>
<feature type="transmembrane region" description="Helical" evidence="6">
    <location>
        <begin position="137"/>
        <end position="156"/>
    </location>
</feature>
<dbReference type="InterPro" id="IPR037185">
    <property type="entry name" value="EmrE-like"/>
</dbReference>
<feature type="transmembrane region" description="Helical" evidence="6">
    <location>
        <begin position="281"/>
        <end position="297"/>
    </location>
</feature>
<evidence type="ECO:0000256" key="4">
    <source>
        <dbReference type="ARBA" id="ARBA00022989"/>
    </source>
</evidence>
<dbReference type="PANTHER" id="PTHR32322">
    <property type="entry name" value="INNER MEMBRANE TRANSPORTER"/>
    <property type="match status" value="1"/>
</dbReference>
<organism evidence="8 9">
    <name type="scientific">Candidatus Chloroploca mongolica</name>
    <dbReference type="NCBI Taxonomy" id="2528176"/>
    <lineage>
        <taxon>Bacteria</taxon>
        <taxon>Bacillati</taxon>
        <taxon>Chloroflexota</taxon>
        <taxon>Chloroflexia</taxon>
        <taxon>Chloroflexales</taxon>
        <taxon>Chloroflexineae</taxon>
        <taxon>Oscillochloridaceae</taxon>
        <taxon>Candidatus Chloroploca</taxon>
    </lineage>
</organism>
<evidence type="ECO:0000259" key="7">
    <source>
        <dbReference type="Pfam" id="PF00892"/>
    </source>
</evidence>
<dbReference type="RefSeq" id="WP_135477418.1">
    <property type="nucleotide sequence ID" value="NZ_SIJK02000008.1"/>
</dbReference>
<proteinExistence type="inferred from homology"/>
<feature type="transmembrane region" description="Helical" evidence="6">
    <location>
        <begin position="21"/>
        <end position="41"/>
    </location>
</feature>
<dbReference type="InterPro" id="IPR050638">
    <property type="entry name" value="AA-Vitamin_Transporters"/>
</dbReference>
<evidence type="ECO:0000313" key="8">
    <source>
        <dbReference type="EMBL" id="MBP1465371.1"/>
    </source>
</evidence>
<feature type="transmembrane region" description="Helical" evidence="6">
    <location>
        <begin position="162"/>
        <end position="181"/>
    </location>
</feature>
<evidence type="ECO:0000313" key="9">
    <source>
        <dbReference type="Proteomes" id="UP001193081"/>
    </source>
</evidence>
<dbReference type="Pfam" id="PF00892">
    <property type="entry name" value="EamA"/>
    <property type="match status" value="2"/>
</dbReference>
<feature type="transmembrane region" description="Helical" evidence="6">
    <location>
        <begin position="47"/>
        <end position="68"/>
    </location>
</feature>
<gene>
    <name evidence="8" type="ORF">EYB53_006605</name>
</gene>
<dbReference type="InterPro" id="IPR000620">
    <property type="entry name" value="EamA_dom"/>
</dbReference>
<protein>
    <submittedName>
        <fullName evidence="8">EamA family transporter</fullName>
    </submittedName>
</protein>
<evidence type="ECO:0000256" key="1">
    <source>
        <dbReference type="ARBA" id="ARBA00004141"/>
    </source>
</evidence>
<dbReference type="SUPFAM" id="SSF103481">
    <property type="entry name" value="Multidrug resistance efflux transporter EmrE"/>
    <property type="match status" value="2"/>
</dbReference>
<comment type="subcellular location">
    <subcellularLocation>
        <location evidence="1">Membrane</location>
        <topology evidence="1">Multi-pass membrane protein</topology>
    </subcellularLocation>
</comment>
<comment type="caution">
    <text evidence="8">The sequence shown here is derived from an EMBL/GenBank/DDBJ whole genome shotgun (WGS) entry which is preliminary data.</text>
</comment>
<feature type="transmembrane region" description="Helical" evidence="6">
    <location>
        <begin position="110"/>
        <end position="128"/>
    </location>
</feature>
<keyword evidence="5 6" id="KW-0472">Membrane</keyword>
<reference evidence="8 9" key="1">
    <citation type="submission" date="2021-03" db="EMBL/GenBank/DDBJ databases">
        <authorList>
            <person name="Grouzdev D.S."/>
        </authorList>
    </citation>
    <scope>NUCLEOTIDE SEQUENCE [LARGE SCALE GENOMIC DNA]</scope>
    <source>
        <strain evidence="8 9">M50-1</strain>
    </source>
</reference>
<feature type="domain" description="EamA" evidence="7">
    <location>
        <begin position="165"/>
        <end position="297"/>
    </location>
</feature>
<comment type="similarity">
    <text evidence="2">Belongs to the EamA transporter family.</text>
</comment>
<dbReference type="PANTHER" id="PTHR32322:SF2">
    <property type="entry name" value="EAMA DOMAIN-CONTAINING PROTEIN"/>
    <property type="match status" value="1"/>
</dbReference>
<evidence type="ECO:0000256" key="6">
    <source>
        <dbReference type="SAM" id="Phobius"/>
    </source>
</evidence>
<dbReference type="Proteomes" id="UP001193081">
    <property type="component" value="Unassembled WGS sequence"/>
</dbReference>
<accession>A0ABS4D7G6</accession>
<feature type="transmembrane region" description="Helical" evidence="6">
    <location>
        <begin position="193"/>
        <end position="212"/>
    </location>
</feature>
<keyword evidence="9" id="KW-1185">Reference proteome</keyword>